<proteinExistence type="inferred from homology"/>
<comment type="subcellular location">
    <subcellularLocation>
        <location evidence="1">Cell membrane</location>
        <topology evidence="1">Peripheral membrane protein</topology>
    </subcellularLocation>
</comment>
<dbReference type="PATRIC" id="fig|1121326.3.peg.2429"/>
<evidence type="ECO:0000256" key="5">
    <source>
        <dbReference type="ARBA" id="ARBA00022741"/>
    </source>
</evidence>
<dbReference type="RefSeq" id="WP_066622213.1">
    <property type="nucleotide sequence ID" value="NZ_FQXL01000044.1"/>
</dbReference>
<dbReference type="Pfam" id="PF00005">
    <property type="entry name" value="ABC_tran"/>
    <property type="match status" value="1"/>
</dbReference>
<name>A0A162TGP5_9CLOT</name>
<evidence type="ECO:0000259" key="9">
    <source>
        <dbReference type="PROSITE" id="PS50893"/>
    </source>
</evidence>
<dbReference type="InterPro" id="IPR003593">
    <property type="entry name" value="AAA+_ATPase"/>
</dbReference>
<dbReference type="SMART" id="SM00382">
    <property type="entry name" value="AAA"/>
    <property type="match status" value="1"/>
</dbReference>
<evidence type="ECO:0000256" key="6">
    <source>
        <dbReference type="ARBA" id="ARBA00022840"/>
    </source>
</evidence>
<evidence type="ECO:0000256" key="1">
    <source>
        <dbReference type="ARBA" id="ARBA00004202"/>
    </source>
</evidence>
<dbReference type="OrthoDB" id="9784332at2"/>
<organism evidence="10 11">
    <name type="scientific">Clostridium magnum DSM 2767</name>
    <dbReference type="NCBI Taxonomy" id="1121326"/>
    <lineage>
        <taxon>Bacteria</taxon>
        <taxon>Bacillati</taxon>
        <taxon>Bacillota</taxon>
        <taxon>Clostridia</taxon>
        <taxon>Eubacteriales</taxon>
        <taxon>Clostridiaceae</taxon>
        <taxon>Clostridium</taxon>
    </lineage>
</organism>
<dbReference type="PROSITE" id="PS50893">
    <property type="entry name" value="ABC_TRANSPORTER_2"/>
    <property type="match status" value="1"/>
</dbReference>
<dbReference type="GO" id="GO:0016887">
    <property type="term" value="F:ATP hydrolysis activity"/>
    <property type="evidence" value="ECO:0007669"/>
    <property type="project" value="InterPro"/>
</dbReference>
<dbReference type="GO" id="GO:0042626">
    <property type="term" value="F:ATPase-coupled transmembrane transporter activity"/>
    <property type="evidence" value="ECO:0007669"/>
    <property type="project" value="TreeGrafter"/>
</dbReference>
<dbReference type="FunFam" id="3.40.50.300:FF:000224">
    <property type="entry name" value="Energy-coupling factor transporter ATP-binding protein EcfA"/>
    <property type="match status" value="1"/>
</dbReference>
<dbReference type="InterPro" id="IPR003439">
    <property type="entry name" value="ABC_transporter-like_ATP-bd"/>
</dbReference>
<keyword evidence="11" id="KW-1185">Reference proteome</keyword>
<dbReference type="Proteomes" id="UP000076603">
    <property type="component" value="Unassembled WGS sequence"/>
</dbReference>
<accession>A0A162TGP5</accession>
<keyword evidence="4" id="KW-1003">Cell membrane</keyword>
<keyword evidence="10" id="KW-0378">Hydrolase</keyword>
<keyword evidence="7" id="KW-1278">Translocase</keyword>
<protein>
    <submittedName>
        <fullName evidence="10">Energy-coupling factor transporter ATP-binding protein EcfA2</fullName>
        <ecNumber evidence="10">3.6.3.-</ecNumber>
    </submittedName>
</protein>
<dbReference type="SUPFAM" id="SSF52540">
    <property type="entry name" value="P-loop containing nucleoside triphosphate hydrolases"/>
    <property type="match status" value="1"/>
</dbReference>
<evidence type="ECO:0000313" key="11">
    <source>
        <dbReference type="Proteomes" id="UP000076603"/>
    </source>
</evidence>
<keyword evidence="3" id="KW-0813">Transport</keyword>
<evidence type="ECO:0000256" key="7">
    <source>
        <dbReference type="ARBA" id="ARBA00022967"/>
    </source>
</evidence>
<keyword evidence="5" id="KW-0547">Nucleotide-binding</keyword>
<evidence type="ECO:0000256" key="4">
    <source>
        <dbReference type="ARBA" id="ARBA00022475"/>
    </source>
</evidence>
<evidence type="ECO:0000256" key="2">
    <source>
        <dbReference type="ARBA" id="ARBA00005417"/>
    </source>
</evidence>
<gene>
    <name evidence="10" type="primary">ecfA2_4</name>
    <name evidence="10" type="ORF">CLMAG_24310</name>
</gene>
<dbReference type="InterPro" id="IPR015856">
    <property type="entry name" value="ABC_transpr_CbiO/EcfA_su"/>
</dbReference>
<dbReference type="PANTHER" id="PTHR43553">
    <property type="entry name" value="HEAVY METAL TRANSPORTER"/>
    <property type="match status" value="1"/>
</dbReference>
<comment type="caution">
    <text evidence="10">The sequence shown here is derived from an EMBL/GenBank/DDBJ whole genome shotgun (WGS) entry which is preliminary data.</text>
</comment>
<dbReference type="GO" id="GO:0043190">
    <property type="term" value="C:ATP-binding cassette (ABC) transporter complex"/>
    <property type="evidence" value="ECO:0007669"/>
    <property type="project" value="TreeGrafter"/>
</dbReference>
<dbReference type="InterPro" id="IPR027417">
    <property type="entry name" value="P-loop_NTPase"/>
</dbReference>
<dbReference type="PANTHER" id="PTHR43553:SF25">
    <property type="entry name" value="ABC-TYPE COBALT TRANSPORT SYSTEM, ATPASE COMPONENT"/>
    <property type="match status" value="1"/>
</dbReference>
<keyword evidence="6 10" id="KW-0067">ATP-binding</keyword>
<reference evidence="10 11" key="1">
    <citation type="submission" date="2016-04" db="EMBL/GenBank/DDBJ databases">
        <title>Genome sequence of Clostridium magnum DSM 2767.</title>
        <authorList>
            <person name="Poehlein A."/>
            <person name="Uhlig R."/>
            <person name="Fischer R."/>
            <person name="Bahl H."/>
            <person name="Daniel R."/>
        </authorList>
    </citation>
    <scope>NUCLEOTIDE SEQUENCE [LARGE SCALE GENOMIC DNA]</scope>
    <source>
        <strain evidence="10 11">DSM 2767</strain>
    </source>
</reference>
<dbReference type="EMBL" id="LWAE01000002">
    <property type="protein sequence ID" value="KZL92617.1"/>
    <property type="molecule type" value="Genomic_DNA"/>
</dbReference>
<evidence type="ECO:0000256" key="8">
    <source>
        <dbReference type="ARBA" id="ARBA00023136"/>
    </source>
</evidence>
<dbReference type="CDD" id="cd03225">
    <property type="entry name" value="ABC_cobalt_CbiO_domain1"/>
    <property type="match status" value="1"/>
</dbReference>
<dbReference type="EC" id="3.6.3.-" evidence="10"/>
<sequence length="271" mass="30556">MSRITVKDLHFSYEESEKILKGITLEFDKRSTAIIGQNGAGKTTFVKLLKGLLKPISGYILVNSTNTKNTTAAKLSKDIGLVFQNPNDQIFKNKVIDEVMFGPINIGMNTDNARSNSEEALRAVGLYEKINENPYDLSLSDRKLISIASILAMDTDIIIFDEPTIAQDYSGKERIKGIIKNLRSKGKLVIAILHDMDFVAETFERTIVFNNGNVLLDGNTRQVFSHSEILEKAFLELPHVTQLCQKLGFKEIFFTVEEFIKYKNSHNKNCK</sequence>
<dbReference type="AlphaFoldDB" id="A0A162TGP5"/>
<comment type="similarity">
    <text evidence="2">Belongs to the ABC transporter superfamily.</text>
</comment>
<dbReference type="STRING" id="1121326.CLMAG_24310"/>
<evidence type="ECO:0000313" key="10">
    <source>
        <dbReference type="EMBL" id="KZL92617.1"/>
    </source>
</evidence>
<evidence type="ECO:0000256" key="3">
    <source>
        <dbReference type="ARBA" id="ARBA00022448"/>
    </source>
</evidence>
<dbReference type="InterPro" id="IPR050095">
    <property type="entry name" value="ECF_ABC_transporter_ATP-bd"/>
</dbReference>
<keyword evidence="8" id="KW-0472">Membrane</keyword>
<feature type="domain" description="ABC transporter" evidence="9">
    <location>
        <begin position="4"/>
        <end position="236"/>
    </location>
</feature>
<dbReference type="Gene3D" id="3.40.50.300">
    <property type="entry name" value="P-loop containing nucleotide triphosphate hydrolases"/>
    <property type="match status" value="1"/>
</dbReference>
<dbReference type="GO" id="GO:0005524">
    <property type="term" value="F:ATP binding"/>
    <property type="evidence" value="ECO:0007669"/>
    <property type="project" value="UniProtKB-KW"/>
</dbReference>